<evidence type="ECO:0000256" key="2">
    <source>
        <dbReference type="SAM" id="Phobius"/>
    </source>
</evidence>
<evidence type="ECO:0000313" key="3">
    <source>
        <dbReference type="EMBL" id="TEB25896.1"/>
    </source>
</evidence>
<protein>
    <submittedName>
        <fullName evidence="3">Uncharacterized protein</fullName>
    </submittedName>
</protein>
<feature type="compositionally biased region" description="Basic and acidic residues" evidence="1">
    <location>
        <begin position="227"/>
        <end position="237"/>
    </location>
</feature>
<evidence type="ECO:0000256" key="1">
    <source>
        <dbReference type="SAM" id="MobiDB-lite"/>
    </source>
</evidence>
<name>A0A4Y7SVJ4_COPMI</name>
<evidence type="ECO:0000313" key="4">
    <source>
        <dbReference type="Proteomes" id="UP000298030"/>
    </source>
</evidence>
<keyword evidence="2" id="KW-1133">Transmembrane helix</keyword>
<dbReference type="EMBL" id="QPFP01000052">
    <property type="protein sequence ID" value="TEB25896.1"/>
    <property type="molecule type" value="Genomic_DNA"/>
</dbReference>
<reference evidence="3 4" key="1">
    <citation type="journal article" date="2019" name="Nat. Ecol. Evol.">
        <title>Megaphylogeny resolves global patterns of mushroom evolution.</title>
        <authorList>
            <person name="Varga T."/>
            <person name="Krizsan K."/>
            <person name="Foldi C."/>
            <person name="Dima B."/>
            <person name="Sanchez-Garcia M."/>
            <person name="Sanchez-Ramirez S."/>
            <person name="Szollosi G.J."/>
            <person name="Szarkandi J.G."/>
            <person name="Papp V."/>
            <person name="Albert L."/>
            <person name="Andreopoulos W."/>
            <person name="Angelini C."/>
            <person name="Antonin V."/>
            <person name="Barry K.W."/>
            <person name="Bougher N.L."/>
            <person name="Buchanan P."/>
            <person name="Buyck B."/>
            <person name="Bense V."/>
            <person name="Catcheside P."/>
            <person name="Chovatia M."/>
            <person name="Cooper J."/>
            <person name="Damon W."/>
            <person name="Desjardin D."/>
            <person name="Finy P."/>
            <person name="Geml J."/>
            <person name="Haridas S."/>
            <person name="Hughes K."/>
            <person name="Justo A."/>
            <person name="Karasinski D."/>
            <person name="Kautmanova I."/>
            <person name="Kiss B."/>
            <person name="Kocsube S."/>
            <person name="Kotiranta H."/>
            <person name="LaButti K.M."/>
            <person name="Lechner B.E."/>
            <person name="Liimatainen K."/>
            <person name="Lipzen A."/>
            <person name="Lukacs Z."/>
            <person name="Mihaltcheva S."/>
            <person name="Morgado L.N."/>
            <person name="Niskanen T."/>
            <person name="Noordeloos M.E."/>
            <person name="Ohm R.A."/>
            <person name="Ortiz-Santana B."/>
            <person name="Ovrebo C."/>
            <person name="Racz N."/>
            <person name="Riley R."/>
            <person name="Savchenko A."/>
            <person name="Shiryaev A."/>
            <person name="Soop K."/>
            <person name="Spirin V."/>
            <person name="Szebenyi C."/>
            <person name="Tomsovsky M."/>
            <person name="Tulloss R.E."/>
            <person name="Uehling J."/>
            <person name="Grigoriev I.V."/>
            <person name="Vagvolgyi C."/>
            <person name="Papp T."/>
            <person name="Martin F.M."/>
            <person name="Miettinen O."/>
            <person name="Hibbett D.S."/>
            <person name="Nagy L.G."/>
        </authorList>
    </citation>
    <scope>NUCLEOTIDE SEQUENCE [LARGE SCALE GENOMIC DNA]</scope>
    <source>
        <strain evidence="3 4">FP101781</strain>
    </source>
</reference>
<sequence>MTLISIDPLNFVTILTAVVIQRQYTANRNRPRWWEAIPWVVIAVVGLLVVGLSVEKAVVSASCSSTASFTIAPAFQYLSHSPYDPNIHAAKEAWVDAVVSMATLIVCAWVAIDQHWFLFTEQYPHRPPNPVSIELYDLGRHDGGPQIRPQLVRRPAQHDEIGVARGLDIEVGAHIENLRDVNAPIVRLPRSYQTGSSQQCIRYTSADQLLFSPTPPSIRPRPQARFTHPERPHLPPT</sequence>
<keyword evidence="4" id="KW-1185">Reference proteome</keyword>
<feature type="region of interest" description="Disordered" evidence="1">
    <location>
        <begin position="211"/>
        <end position="237"/>
    </location>
</feature>
<keyword evidence="2" id="KW-0812">Transmembrane</keyword>
<dbReference type="AlphaFoldDB" id="A0A4Y7SVJ4"/>
<gene>
    <name evidence="3" type="ORF">FA13DRAFT_1795995</name>
</gene>
<feature type="transmembrane region" description="Helical" evidence="2">
    <location>
        <begin position="93"/>
        <end position="112"/>
    </location>
</feature>
<feature type="transmembrane region" description="Helical" evidence="2">
    <location>
        <begin position="36"/>
        <end position="54"/>
    </location>
</feature>
<accession>A0A4Y7SVJ4</accession>
<comment type="caution">
    <text evidence="3">The sequence shown here is derived from an EMBL/GenBank/DDBJ whole genome shotgun (WGS) entry which is preliminary data.</text>
</comment>
<organism evidence="3 4">
    <name type="scientific">Coprinellus micaceus</name>
    <name type="common">Glistening ink-cap mushroom</name>
    <name type="synonym">Coprinus micaceus</name>
    <dbReference type="NCBI Taxonomy" id="71717"/>
    <lineage>
        <taxon>Eukaryota</taxon>
        <taxon>Fungi</taxon>
        <taxon>Dikarya</taxon>
        <taxon>Basidiomycota</taxon>
        <taxon>Agaricomycotina</taxon>
        <taxon>Agaricomycetes</taxon>
        <taxon>Agaricomycetidae</taxon>
        <taxon>Agaricales</taxon>
        <taxon>Agaricineae</taxon>
        <taxon>Psathyrellaceae</taxon>
        <taxon>Coprinellus</taxon>
    </lineage>
</organism>
<proteinExistence type="predicted"/>
<keyword evidence="2" id="KW-0472">Membrane</keyword>
<dbReference type="Proteomes" id="UP000298030">
    <property type="component" value="Unassembled WGS sequence"/>
</dbReference>